<dbReference type="AlphaFoldDB" id="S8CTY1"/>
<keyword evidence="2" id="KW-1185">Reference proteome</keyword>
<evidence type="ECO:0000313" key="2">
    <source>
        <dbReference type="Proteomes" id="UP000015453"/>
    </source>
</evidence>
<organism evidence="1 2">
    <name type="scientific">Genlisea aurea</name>
    <dbReference type="NCBI Taxonomy" id="192259"/>
    <lineage>
        <taxon>Eukaryota</taxon>
        <taxon>Viridiplantae</taxon>
        <taxon>Streptophyta</taxon>
        <taxon>Embryophyta</taxon>
        <taxon>Tracheophyta</taxon>
        <taxon>Spermatophyta</taxon>
        <taxon>Magnoliopsida</taxon>
        <taxon>eudicotyledons</taxon>
        <taxon>Gunneridae</taxon>
        <taxon>Pentapetalae</taxon>
        <taxon>asterids</taxon>
        <taxon>lamiids</taxon>
        <taxon>Lamiales</taxon>
        <taxon>Lentibulariaceae</taxon>
        <taxon>Genlisea</taxon>
    </lineage>
</organism>
<protein>
    <submittedName>
        <fullName evidence="1">Uncharacterized protein</fullName>
    </submittedName>
</protein>
<proteinExistence type="predicted"/>
<name>S8CTY1_9LAMI</name>
<accession>S8CTY1</accession>
<evidence type="ECO:0000313" key="1">
    <source>
        <dbReference type="EMBL" id="EPS70315.1"/>
    </source>
</evidence>
<sequence length="150" mass="17709">MTFRRGIPVDRIRRRHVTPHVFQPLASVVPRKKRYRCAAPGVDSSAPQQIALPRFHSNSLLVLYATFNDLNGLKISFEEAEEIAWEVHVVEEVIQEQNRREQEREQDILVIEADETFRRQVVQMDAEDAYMLIRLDYLRFVVLTRRPRLP</sequence>
<comment type="caution">
    <text evidence="1">The sequence shown here is derived from an EMBL/GenBank/DDBJ whole genome shotgun (WGS) entry which is preliminary data.</text>
</comment>
<gene>
    <name evidence="1" type="ORF">M569_04445</name>
</gene>
<dbReference type="EMBL" id="AUSU01001731">
    <property type="protein sequence ID" value="EPS70315.1"/>
    <property type="molecule type" value="Genomic_DNA"/>
</dbReference>
<dbReference type="Proteomes" id="UP000015453">
    <property type="component" value="Unassembled WGS sequence"/>
</dbReference>
<reference evidence="1 2" key="1">
    <citation type="journal article" date="2013" name="BMC Genomics">
        <title>The miniature genome of a carnivorous plant Genlisea aurea contains a low number of genes and short non-coding sequences.</title>
        <authorList>
            <person name="Leushkin E.V."/>
            <person name="Sutormin R.A."/>
            <person name="Nabieva E.R."/>
            <person name="Penin A.A."/>
            <person name="Kondrashov A.S."/>
            <person name="Logacheva M.D."/>
        </authorList>
    </citation>
    <scope>NUCLEOTIDE SEQUENCE [LARGE SCALE GENOMIC DNA]</scope>
</reference>